<gene>
    <name evidence="1" type="ORF">FRX31_017646</name>
</gene>
<comment type="caution">
    <text evidence="1">The sequence shown here is derived from an EMBL/GenBank/DDBJ whole genome shotgun (WGS) entry which is preliminary data.</text>
</comment>
<keyword evidence="2" id="KW-1185">Reference proteome</keyword>
<organism evidence="1 2">
    <name type="scientific">Thalictrum thalictroides</name>
    <name type="common">Rue-anemone</name>
    <name type="synonym">Anemone thalictroides</name>
    <dbReference type="NCBI Taxonomy" id="46969"/>
    <lineage>
        <taxon>Eukaryota</taxon>
        <taxon>Viridiplantae</taxon>
        <taxon>Streptophyta</taxon>
        <taxon>Embryophyta</taxon>
        <taxon>Tracheophyta</taxon>
        <taxon>Spermatophyta</taxon>
        <taxon>Magnoliopsida</taxon>
        <taxon>Ranunculales</taxon>
        <taxon>Ranunculaceae</taxon>
        <taxon>Thalictroideae</taxon>
        <taxon>Thalictrum</taxon>
    </lineage>
</organism>
<name>A0A7J6W779_THATH</name>
<dbReference type="EMBL" id="JABWDY010020951">
    <property type="protein sequence ID" value="KAF5192767.1"/>
    <property type="molecule type" value="Genomic_DNA"/>
</dbReference>
<dbReference type="AlphaFoldDB" id="A0A7J6W779"/>
<evidence type="ECO:0000313" key="1">
    <source>
        <dbReference type="EMBL" id="KAF5192767.1"/>
    </source>
</evidence>
<dbReference type="Proteomes" id="UP000554482">
    <property type="component" value="Unassembled WGS sequence"/>
</dbReference>
<accession>A0A7J6W779</accession>
<dbReference type="PANTHER" id="PTHR21529">
    <property type="entry name" value="MAMMARY TURMOR VIRUS RECEPTOR HOMOLOG 1, 2 MTVR1, 2"/>
    <property type="match status" value="1"/>
</dbReference>
<protein>
    <submittedName>
        <fullName evidence="1">Uncharacterized protein</fullName>
    </submittedName>
</protein>
<dbReference type="PANTHER" id="PTHR21529:SF4">
    <property type="entry name" value="TPR AND ANKYRIN REPEAT-CONTAINING PROTEIN 1"/>
    <property type="match status" value="1"/>
</dbReference>
<evidence type="ECO:0000313" key="2">
    <source>
        <dbReference type="Proteomes" id="UP000554482"/>
    </source>
</evidence>
<proteinExistence type="predicted"/>
<dbReference type="OrthoDB" id="10504277at2759"/>
<sequence length="321" mass="36845">MILTRNDTDLQEKDTAIQAVGIVLHANLKSFKSGSTPTKIGWSIIFLFLSSKLIEELTWEIRNKSGPHYSWKKFSEEFLNYKNDGFRTVSPLAHAFLDTMQPFDPHSQVLLIECLLFLTSSCQIGRGWFMTTKLMVSKAVYSEDSESFQYALSGSSEQADVSQSFKQLYDFILAVVSEIMSRQRFVWAKRYKTNHQSLAVRLVSILGLVCLNSEEHFYQVQDVLRDAAGILLVLPPPFQLGLLNVIKGHMKSYKIFARLFAKALETIDNRLVLIHKDGTGRSFTYLKPKFINSVFFSQRKEVAYLMWFFQSELPESSHVHI</sequence>
<reference evidence="1 2" key="1">
    <citation type="submission" date="2020-06" db="EMBL/GenBank/DDBJ databases">
        <title>Transcriptomic and genomic resources for Thalictrum thalictroides and T. hernandezii: Facilitating candidate gene discovery in an emerging model plant lineage.</title>
        <authorList>
            <person name="Arias T."/>
            <person name="Riano-Pachon D.M."/>
            <person name="Di Stilio V.S."/>
        </authorList>
    </citation>
    <scope>NUCLEOTIDE SEQUENCE [LARGE SCALE GENOMIC DNA]</scope>
    <source>
        <strain evidence="2">cv. WT478/WT964</strain>
        <tissue evidence="1">Leaves</tissue>
    </source>
</reference>
<dbReference type="InterPro" id="IPR039904">
    <property type="entry name" value="TRANK1"/>
</dbReference>